<dbReference type="InterPro" id="IPR038375">
    <property type="entry name" value="NDUFAF7_sf"/>
</dbReference>
<dbReference type="InterPro" id="IPR003788">
    <property type="entry name" value="NDUFAF7"/>
</dbReference>
<dbReference type="Proteomes" id="UP000036771">
    <property type="component" value="Unassembled WGS sequence"/>
</dbReference>
<reference evidence="3 4" key="1">
    <citation type="submission" date="2015-03" db="EMBL/GenBank/DDBJ databases">
        <title>Caedibacter varicaedens, whole genome shotgun sequence.</title>
        <authorList>
            <person name="Suzuki H."/>
            <person name="Dapper A.L."/>
            <person name="Gibson A.K."/>
            <person name="Jackson C."/>
            <person name="Lee H."/>
            <person name="Pejaver V.R."/>
            <person name="Doak T."/>
            <person name="Lynch M."/>
        </authorList>
    </citation>
    <scope>NUCLEOTIDE SEQUENCE [LARGE SCALE GENOMIC DNA]</scope>
</reference>
<dbReference type="OrthoDB" id="9794208at2"/>
<evidence type="ECO:0000256" key="2">
    <source>
        <dbReference type="ARBA" id="ARBA00022679"/>
    </source>
</evidence>
<dbReference type="PANTHER" id="PTHR12049:SF7">
    <property type="entry name" value="PROTEIN ARGININE METHYLTRANSFERASE NDUFAF7, MITOCHONDRIAL"/>
    <property type="match status" value="1"/>
</dbReference>
<evidence type="ECO:0000313" key="3">
    <source>
        <dbReference type="EMBL" id="GAO97405.1"/>
    </source>
</evidence>
<accession>A0A0K8MA86</accession>
<name>A0A0K8MA86_9PROT</name>
<organism evidence="3 4">
    <name type="scientific">Caedimonas varicaedens</name>
    <dbReference type="NCBI Taxonomy" id="1629334"/>
    <lineage>
        <taxon>Bacteria</taxon>
        <taxon>Pseudomonadati</taxon>
        <taxon>Pseudomonadota</taxon>
        <taxon>Alphaproteobacteria</taxon>
        <taxon>Holosporales</taxon>
        <taxon>Caedimonadaceae</taxon>
        <taxon>Caedimonas</taxon>
    </lineage>
</organism>
<proteinExistence type="predicted"/>
<evidence type="ECO:0000256" key="1">
    <source>
        <dbReference type="ARBA" id="ARBA00022603"/>
    </source>
</evidence>
<dbReference type="AlphaFoldDB" id="A0A0K8MA86"/>
<evidence type="ECO:0000313" key="4">
    <source>
        <dbReference type="Proteomes" id="UP000036771"/>
    </source>
</evidence>
<dbReference type="EMBL" id="BBVC01000002">
    <property type="protein sequence ID" value="GAO97405.1"/>
    <property type="molecule type" value="Genomic_DNA"/>
</dbReference>
<keyword evidence="2" id="KW-0808">Transferase</keyword>
<comment type="caution">
    <text evidence="3">The sequence shown here is derived from an EMBL/GenBank/DDBJ whole genome shotgun (WGS) entry which is preliminary data.</text>
</comment>
<dbReference type="Gene3D" id="3.40.50.12710">
    <property type="match status" value="1"/>
</dbReference>
<protein>
    <recommendedName>
        <fullName evidence="5">S-adenosyl-L-methionine-dependent methyltransferase</fullName>
    </recommendedName>
</protein>
<dbReference type="GO" id="GO:0035243">
    <property type="term" value="F:protein-arginine omega-N symmetric methyltransferase activity"/>
    <property type="evidence" value="ECO:0007669"/>
    <property type="project" value="TreeGrafter"/>
</dbReference>
<gene>
    <name evidence="3" type="ORF">Cva_00036</name>
</gene>
<dbReference type="PANTHER" id="PTHR12049">
    <property type="entry name" value="PROTEIN ARGININE METHYLTRANSFERASE NDUFAF7, MITOCHONDRIAL"/>
    <property type="match status" value="1"/>
</dbReference>
<dbReference type="SUPFAM" id="SSF53335">
    <property type="entry name" value="S-adenosyl-L-methionine-dependent methyltransferases"/>
    <property type="match status" value="1"/>
</dbReference>
<keyword evidence="1" id="KW-0489">Methyltransferase</keyword>
<dbReference type="Pfam" id="PF02636">
    <property type="entry name" value="Methyltransf_28"/>
    <property type="match status" value="1"/>
</dbReference>
<keyword evidence="4" id="KW-1185">Reference proteome</keyword>
<sequence length="343" mass="38865">MTLCKEYICHLIRKEGFISIAEFMAAALYHPEFGYYMQRQPLGSNADFITSPEISLLFGETLCFWAVEHYYRLHQPKKIALVELGPGRGILMSDFLRTAQLLPDFFDALDIHLMETSPKLQATQQYIIHHPRVFWHEEIAELLEAIHSLPVLIIANEFFDALPVRQFQKTSQGWAERGVIISEDHTLSFGIRDIEVSNFSFPLVKTDAIIEYCPLAEDMMRKLVHHLNQVSGAFVSMDYGYVEGYGDTLQAVSRHRYVPVLENPGAVDITAHVNFRVLKEIAGENAGIATQSEFLMKHGIVKLAQAHAHKATEADKNQLALQLYKLTSSQQMGTLFKALEVIA</sequence>
<dbReference type="GO" id="GO:0032259">
    <property type="term" value="P:methylation"/>
    <property type="evidence" value="ECO:0007669"/>
    <property type="project" value="UniProtKB-KW"/>
</dbReference>
<evidence type="ECO:0008006" key="5">
    <source>
        <dbReference type="Google" id="ProtNLM"/>
    </source>
</evidence>
<dbReference type="InterPro" id="IPR029063">
    <property type="entry name" value="SAM-dependent_MTases_sf"/>
</dbReference>
<dbReference type="STRING" id="1629334.Cva_00036"/>